<dbReference type="GO" id="GO:0000160">
    <property type="term" value="P:phosphorelay signal transduction system"/>
    <property type="evidence" value="ECO:0007669"/>
    <property type="project" value="InterPro"/>
</dbReference>
<evidence type="ECO:0000256" key="2">
    <source>
        <dbReference type="ARBA" id="ARBA00023125"/>
    </source>
</evidence>
<keyword evidence="4" id="KW-1185">Reference proteome</keyword>
<dbReference type="Pfam" id="PF00196">
    <property type="entry name" value="GerE"/>
    <property type="match status" value="1"/>
</dbReference>
<gene>
    <name evidence="3" type="ORF">A9Y76_24095</name>
</gene>
<dbReference type="PANTHER" id="PTHR43214">
    <property type="entry name" value="TWO-COMPONENT RESPONSE REGULATOR"/>
    <property type="match status" value="1"/>
</dbReference>
<evidence type="ECO:0000313" key="3">
    <source>
        <dbReference type="EMBL" id="ANJ75575.1"/>
    </source>
</evidence>
<accession>A0A192A515</accession>
<dbReference type="SUPFAM" id="SSF52172">
    <property type="entry name" value="CheY-like"/>
    <property type="match status" value="1"/>
</dbReference>
<dbReference type="CDD" id="cd06170">
    <property type="entry name" value="LuxR_C_like"/>
    <property type="match status" value="1"/>
</dbReference>
<organism evidence="3 4">
    <name type="scientific">Ralstonia insidiosa</name>
    <dbReference type="NCBI Taxonomy" id="190721"/>
    <lineage>
        <taxon>Bacteria</taxon>
        <taxon>Pseudomonadati</taxon>
        <taxon>Pseudomonadota</taxon>
        <taxon>Betaproteobacteria</taxon>
        <taxon>Burkholderiales</taxon>
        <taxon>Burkholderiaceae</taxon>
        <taxon>Ralstonia</taxon>
    </lineage>
</organism>
<dbReference type="SUPFAM" id="SSF46894">
    <property type="entry name" value="C-terminal effector domain of the bipartite response regulators"/>
    <property type="match status" value="1"/>
</dbReference>
<dbReference type="InterPro" id="IPR058245">
    <property type="entry name" value="NreC/VraR/RcsB-like_REC"/>
</dbReference>
<sequence length="227" mass="24557">MNTPIRVLLADDHPAVIAGVSAAIEQEHDIRISAAASSSTEIVAFLDHQPCDVLLTDYAMPGGDYGDGVPLLSFLSRRYPALRIVVLTMLDNPAILAGIVATGVHGVLSKSDDVEHIPLALRAAMQAQMYVSPTMQAIQKASRELQGPSSRPLTRREMEVVRLFVSGLSIGDIAQRLNRGKQTISTQKIMAMRKLGIEREADLFRYAIEMGLISSSASPSAYMDPLS</sequence>
<proteinExistence type="predicted"/>
<dbReference type="Gene3D" id="3.40.50.2300">
    <property type="match status" value="1"/>
</dbReference>
<dbReference type="EMBL" id="CP016023">
    <property type="protein sequence ID" value="ANJ75575.1"/>
    <property type="molecule type" value="Genomic_DNA"/>
</dbReference>
<dbReference type="GO" id="GO:0006355">
    <property type="term" value="P:regulation of DNA-templated transcription"/>
    <property type="evidence" value="ECO:0007669"/>
    <property type="project" value="InterPro"/>
</dbReference>
<dbReference type="Pfam" id="PF00072">
    <property type="entry name" value="Response_reg"/>
    <property type="match status" value="1"/>
</dbReference>
<dbReference type="RefSeq" id="WP_064808248.1">
    <property type="nucleotide sequence ID" value="NZ_CP016023.1"/>
</dbReference>
<reference evidence="4" key="1">
    <citation type="submission" date="2016-06" db="EMBL/GenBank/DDBJ databases">
        <authorList>
            <person name="Xu Y."/>
            <person name="Nagy A."/>
            <person name="Yan X."/>
            <person name="Kim S.W."/>
            <person name="Haley B."/>
            <person name="Liu N.T."/>
            <person name="Nou X."/>
        </authorList>
    </citation>
    <scope>NUCLEOTIDE SEQUENCE [LARGE SCALE GENOMIC DNA]</scope>
    <source>
        <strain evidence="4">ATCC 49129</strain>
    </source>
</reference>
<dbReference type="OrthoDB" id="8585266at2"/>
<dbReference type="InterPro" id="IPR036388">
    <property type="entry name" value="WH-like_DNA-bd_sf"/>
</dbReference>
<keyword evidence="1" id="KW-0597">Phosphoprotein</keyword>
<dbReference type="InterPro" id="IPR001789">
    <property type="entry name" value="Sig_transdc_resp-reg_receiver"/>
</dbReference>
<dbReference type="STRING" id="190721.ACS15_5227"/>
<dbReference type="Proteomes" id="UP000078572">
    <property type="component" value="Chromosome 2"/>
</dbReference>
<dbReference type="Gene3D" id="1.10.10.10">
    <property type="entry name" value="Winged helix-like DNA-binding domain superfamily/Winged helix DNA-binding domain"/>
    <property type="match status" value="1"/>
</dbReference>
<evidence type="ECO:0000256" key="1">
    <source>
        <dbReference type="ARBA" id="ARBA00022553"/>
    </source>
</evidence>
<dbReference type="GO" id="GO:0003677">
    <property type="term" value="F:DNA binding"/>
    <property type="evidence" value="ECO:0007669"/>
    <property type="project" value="UniProtKB-KW"/>
</dbReference>
<dbReference type="InterPro" id="IPR039420">
    <property type="entry name" value="WalR-like"/>
</dbReference>
<dbReference type="PANTHER" id="PTHR43214:SF17">
    <property type="entry name" value="TRANSCRIPTIONAL REGULATORY PROTEIN RCSB"/>
    <property type="match status" value="1"/>
</dbReference>
<evidence type="ECO:0000313" key="4">
    <source>
        <dbReference type="Proteomes" id="UP000078572"/>
    </source>
</evidence>
<dbReference type="PRINTS" id="PR00038">
    <property type="entry name" value="HTHLUXR"/>
</dbReference>
<name>A0A192A515_9RALS</name>
<dbReference type="GeneID" id="61529129"/>
<dbReference type="InterPro" id="IPR016032">
    <property type="entry name" value="Sig_transdc_resp-reg_C-effctor"/>
</dbReference>
<dbReference type="SMART" id="SM00421">
    <property type="entry name" value="HTH_LUXR"/>
    <property type="match status" value="1"/>
</dbReference>
<dbReference type="PROSITE" id="PS50043">
    <property type="entry name" value="HTH_LUXR_2"/>
    <property type="match status" value="1"/>
</dbReference>
<dbReference type="CDD" id="cd17535">
    <property type="entry name" value="REC_NarL-like"/>
    <property type="match status" value="1"/>
</dbReference>
<dbReference type="PROSITE" id="PS50110">
    <property type="entry name" value="RESPONSE_REGULATORY"/>
    <property type="match status" value="1"/>
</dbReference>
<dbReference type="SMART" id="SM00448">
    <property type="entry name" value="REC"/>
    <property type="match status" value="1"/>
</dbReference>
<dbReference type="InterPro" id="IPR000792">
    <property type="entry name" value="Tscrpt_reg_LuxR_C"/>
</dbReference>
<dbReference type="AlphaFoldDB" id="A0A192A515"/>
<keyword evidence="2" id="KW-0238">DNA-binding</keyword>
<dbReference type="InterPro" id="IPR011006">
    <property type="entry name" value="CheY-like_superfamily"/>
</dbReference>
<protein>
    <submittedName>
        <fullName evidence="3">Uncharacterized protein</fullName>
    </submittedName>
</protein>